<organism evidence="1 2">
    <name type="scientific">Linnemannia schmuckeri</name>
    <dbReference type="NCBI Taxonomy" id="64567"/>
    <lineage>
        <taxon>Eukaryota</taxon>
        <taxon>Fungi</taxon>
        <taxon>Fungi incertae sedis</taxon>
        <taxon>Mucoromycota</taxon>
        <taxon>Mortierellomycotina</taxon>
        <taxon>Mortierellomycetes</taxon>
        <taxon>Mortierellales</taxon>
        <taxon>Mortierellaceae</taxon>
        <taxon>Linnemannia</taxon>
    </lineage>
</organism>
<dbReference type="Proteomes" id="UP000748756">
    <property type="component" value="Unassembled WGS sequence"/>
</dbReference>
<protein>
    <submittedName>
        <fullName evidence="1">Uncharacterized protein</fullName>
    </submittedName>
</protein>
<proteinExistence type="predicted"/>
<comment type="caution">
    <text evidence="1">The sequence shown here is derived from an EMBL/GenBank/DDBJ whole genome shotgun (WGS) entry which is preliminary data.</text>
</comment>
<accession>A0A9P5RTB7</accession>
<reference evidence="1" key="1">
    <citation type="journal article" date="2020" name="Fungal Divers.">
        <title>Resolving the Mortierellaceae phylogeny through synthesis of multi-gene phylogenetics and phylogenomics.</title>
        <authorList>
            <person name="Vandepol N."/>
            <person name="Liber J."/>
            <person name="Desiro A."/>
            <person name="Na H."/>
            <person name="Kennedy M."/>
            <person name="Barry K."/>
            <person name="Grigoriev I.V."/>
            <person name="Miller A.N."/>
            <person name="O'Donnell K."/>
            <person name="Stajich J.E."/>
            <person name="Bonito G."/>
        </authorList>
    </citation>
    <scope>NUCLEOTIDE SEQUENCE</scope>
    <source>
        <strain evidence="1">NRRL 6426</strain>
    </source>
</reference>
<dbReference type="OrthoDB" id="2388202at2759"/>
<keyword evidence="2" id="KW-1185">Reference proteome</keyword>
<dbReference type="AlphaFoldDB" id="A0A9P5RTB7"/>
<name>A0A9P5RTB7_9FUNG</name>
<evidence type="ECO:0000313" key="1">
    <source>
        <dbReference type="EMBL" id="KAF9147375.1"/>
    </source>
</evidence>
<dbReference type="EMBL" id="JAAAUQ010000820">
    <property type="protein sequence ID" value="KAF9147375.1"/>
    <property type="molecule type" value="Genomic_DNA"/>
</dbReference>
<sequence length="484" mass="55624">MPLFNYHLHVRRLHLEISEEYIATFETKNDSLQRCHQLDLFRETSWSLAESVMKQLQSITIPLSDIQRYLGSIHHLHRLDYIMIMLDEPFNSEWSASNELIASLKLILEFVKEHLRLFPGRLHRVSTKDSGMWHNAIQTCPQAVQTELYQLLKPLERPEYLTKLNWGQFAAHSLSAVDLCFVKKLHNDTPPQSWFVTLFDLGLLLQRCRSLERLRLYSPGTNAFKWAVVEINEENELLAAQLDDIIFAFSRTLMELRITAWLGIDEPLRIGGGRVCLPFLAFLDIQLGEYRLEVDQNFFSLCPNLITVLSDETRYYNCEEIETNPATSLEGLMLLVLCGWSALTFHPDTLYSTPELDTLTIETCYDDNDGCYIPSHEELDRSFGIEEQALSDDTMFPNLETLRMIDWDEITLFGLIIVSKAMSSRQFKTATIDLERPSDDEAEELGLVLVSEDASEERLHAKIHFASTAGGETSVVYVLSHPPQ</sequence>
<gene>
    <name evidence="1" type="ORF">BG015_011004</name>
</gene>
<evidence type="ECO:0000313" key="2">
    <source>
        <dbReference type="Proteomes" id="UP000748756"/>
    </source>
</evidence>